<reference evidence="2" key="2">
    <citation type="submission" date="2020-10" db="UniProtKB">
        <authorList>
            <consortium name="WormBaseParasite"/>
        </authorList>
    </citation>
    <scope>IDENTIFICATION</scope>
</reference>
<dbReference type="AlphaFoldDB" id="A0A7E4UT95"/>
<accession>A0A7E4UT95</accession>
<reference evidence="1" key="1">
    <citation type="journal article" date="2013" name="Genetics">
        <title>The draft genome and transcriptome of Panagrellus redivivus are shaped by the harsh demands of a free-living lifestyle.</title>
        <authorList>
            <person name="Srinivasan J."/>
            <person name="Dillman A.R."/>
            <person name="Macchietto M.G."/>
            <person name="Heikkinen L."/>
            <person name="Lakso M."/>
            <person name="Fracchia K.M."/>
            <person name="Antoshechkin I."/>
            <person name="Mortazavi A."/>
            <person name="Wong G."/>
            <person name="Sternberg P.W."/>
        </authorList>
    </citation>
    <scope>NUCLEOTIDE SEQUENCE [LARGE SCALE GENOMIC DNA]</scope>
    <source>
        <strain evidence="1">MT8872</strain>
    </source>
</reference>
<keyword evidence="1" id="KW-1185">Reference proteome</keyword>
<evidence type="ECO:0000313" key="2">
    <source>
        <dbReference type="WBParaSite" id="Pan_g1227.t1"/>
    </source>
</evidence>
<proteinExistence type="predicted"/>
<organism evidence="1 2">
    <name type="scientific">Panagrellus redivivus</name>
    <name type="common">Microworm</name>
    <dbReference type="NCBI Taxonomy" id="6233"/>
    <lineage>
        <taxon>Eukaryota</taxon>
        <taxon>Metazoa</taxon>
        <taxon>Ecdysozoa</taxon>
        <taxon>Nematoda</taxon>
        <taxon>Chromadorea</taxon>
        <taxon>Rhabditida</taxon>
        <taxon>Tylenchina</taxon>
        <taxon>Panagrolaimomorpha</taxon>
        <taxon>Panagrolaimoidea</taxon>
        <taxon>Panagrolaimidae</taxon>
        <taxon>Panagrellus</taxon>
    </lineage>
</organism>
<dbReference type="WBParaSite" id="Pan_g1227.t1">
    <property type="protein sequence ID" value="Pan_g1227.t1"/>
    <property type="gene ID" value="Pan_g1227"/>
</dbReference>
<name>A0A7E4UT95_PANRE</name>
<dbReference type="Proteomes" id="UP000492821">
    <property type="component" value="Unassembled WGS sequence"/>
</dbReference>
<sequence>MLRVVHFQLGPRNSFQLGPSQQGVVAGAIVVDAIDLIIANNTLVASEHTVMTETNLCTTQRGTVWFDTNGVPCCDESSGIWVCNNCEQLLNLIYDYHGANKINNIKSNEIT</sequence>
<protein>
    <submittedName>
        <fullName evidence="2">Uncharacterized protein</fullName>
    </submittedName>
</protein>
<evidence type="ECO:0000313" key="1">
    <source>
        <dbReference type="Proteomes" id="UP000492821"/>
    </source>
</evidence>